<dbReference type="InterPro" id="IPR038763">
    <property type="entry name" value="DHH_sf"/>
</dbReference>
<sequence>MINSVITQMAEELRKASKVALFSHVSPDGDCIGSMLGIGLALEALGKEVAMFNPDPIPRNLSFLPGVDKIVQSMPDPLPETLLFVDCADLQRVQLQREDLPADAVILNLDHHISNQNFGRINWVDSRAAASGELAYALVRRLNVELTQEIAANFYTALLTDTGSFKYANTTAKTHQIAGELMETGISLGDIHHFVFDQTPMVKLELLRRGLNQLQFFAEGQLGMMTLRKQDFEESGAEESLSEGLIDHARTVEGVEVAVLLKEVKPDVVRVSLRSNRWFDVNRIADGFGGGGHQRAAGCTLHLSLEEAKQKVRQIIEEELKLGRSH</sequence>
<dbReference type="Pfam" id="PF02272">
    <property type="entry name" value="DHHA1"/>
    <property type="match status" value="1"/>
</dbReference>
<dbReference type="InterPro" id="IPR051319">
    <property type="entry name" value="Oligoribo/pAp-PDE_c-di-AMP_PDE"/>
</dbReference>
<dbReference type="PANTHER" id="PTHR47618:SF1">
    <property type="entry name" value="BIFUNCTIONAL OLIGORIBONUCLEASE AND PAP PHOSPHATASE NRNA"/>
    <property type="match status" value="1"/>
</dbReference>
<dbReference type="GO" id="GO:0004813">
    <property type="term" value="F:alanine-tRNA ligase activity"/>
    <property type="evidence" value="ECO:0007669"/>
    <property type="project" value="UniProtKB-EC"/>
</dbReference>
<dbReference type="Gene3D" id="3.10.310.30">
    <property type="match status" value="1"/>
</dbReference>
<dbReference type="InterPro" id="IPR003156">
    <property type="entry name" value="DHHA1_dom"/>
</dbReference>
<dbReference type="Pfam" id="PF01368">
    <property type="entry name" value="DHH"/>
    <property type="match status" value="1"/>
</dbReference>
<dbReference type="RefSeq" id="WP_018307081.1">
    <property type="nucleotide sequence ID" value="NZ_JAYFNZ010000032.1"/>
</dbReference>
<protein>
    <submittedName>
        <fullName evidence="3">Bifunctional oligoribonuclease and PAP phosphatase NrnA</fullName>
        <ecNumber evidence="3">6.1.1.7</ecNumber>
    </submittedName>
</protein>
<organism evidence="3">
    <name type="scientific">Desulfitobacterium hafniense</name>
    <name type="common">Desulfitobacterium frappieri</name>
    <dbReference type="NCBI Taxonomy" id="49338"/>
    <lineage>
        <taxon>Bacteria</taxon>
        <taxon>Bacillati</taxon>
        <taxon>Bacillota</taxon>
        <taxon>Clostridia</taxon>
        <taxon>Eubacteriales</taxon>
        <taxon>Desulfitobacteriaceae</taxon>
        <taxon>Desulfitobacterium</taxon>
    </lineage>
</organism>
<evidence type="ECO:0000259" key="1">
    <source>
        <dbReference type="Pfam" id="PF01368"/>
    </source>
</evidence>
<dbReference type="PATRIC" id="fig|49338.4.peg.2924"/>
<dbReference type="GO" id="GO:0003676">
    <property type="term" value="F:nucleic acid binding"/>
    <property type="evidence" value="ECO:0007669"/>
    <property type="project" value="InterPro"/>
</dbReference>
<dbReference type="Gene3D" id="3.90.1640.10">
    <property type="entry name" value="inorganic pyrophosphatase (n-terminal core)"/>
    <property type="match status" value="1"/>
</dbReference>
<reference evidence="3" key="1">
    <citation type="submission" date="2014-07" db="EMBL/GenBank/DDBJ databases">
        <authorList>
            <person name="Hornung V.Bastian."/>
        </authorList>
    </citation>
    <scope>NUCLEOTIDE SEQUENCE</scope>
    <source>
        <strain evidence="3">PCE-S</strain>
    </source>
</reference>
<accession>A0A098B2M3</accession>
<dbReference type="EC" id="6.1.1.7" evidence="3"/>
<dbReference type="EMBL" id="LK996017">
    <property type="protein sequence ID" value="CDX02610.1"/>
    <property type="molecule type" value="Genomic_DNA"/>
</dbReference>
<proteinExistence type="predicted"/>
<dbReference type="PANTHER" id="PTHR47618">
    <property type="entry name" value="BIFUNCTIONAL OLIGORIBONUCLEASE AND PAP PHOSPHATASE NRNA"/>
    <property type="match status" value="1"/>
</dbReference>
<feature type="domain" description="DDH" evidence="1">
    <location>
        <begin position="18"/>
        <end position="156"/>
    </location>
</feature>
<feature type="domain" description="DHHA1" evidence="2">
    <location>
        <begin position="236"/>
        <end position="318"/>
    </location>
</feature>
<gene>
    <name evidence="3" type="ORF">DPCES_2723</name>
</gene>
<name>A0A098B2M3_DESHA</name>
<evidence type="ECO:0000259" key="2">
    <source>
        <dbReference type="Pfam" id="PF02272"/>
    </source>
</evidence>
<evidence type="ECO:0000313" key="3">
    <source>
        <dbReference type="EMBL" id="CDX02610.1"/>
    </source>
</evidence>
<keyword evidence="3" id="KW-0436">Ligase</keyword>
<dbReference type="InterPro" id="IPR001667">
    <property type="entry name" value="DDH_dom"/>
</dbReference>
<dbReference type="AlphaFoldDB" id="A0A098B2M3"/>
<dbReference type="SUPFAM" id="SSF64182">
    <property type="entry name" value="DHH phosphoesterases"/>
    <property type="match status" value="1"/>
</dbReference>